<dbReference type="Proteomes" id="UP000582659">
    <property type="component" value="Unassembled WGS sequence"/>
</dbReference>
<name>A0A1I7S906_BURXY</name>
<feature type="signal peptide" evidence="2">
    <location>
        <begin position="1"/>
        <end position="23"/>
    </location>
</feature>
<dbReference type="SUPFAM" id="SSF82895">
    <property type="entry name" value="TSP-1 type 1 repeat"/>
    <property type="match status" value="1"/>
</dbReference>
<dbReference type="Proteomes" id="UP000659654">
    <property type="component" value="Unassembled WGS sequence"/>
</dbReference>
<dbReference type="AlphaFoldDB" id="A0A1I7S906"/>
<keyword evidence="5" id="KW-1185">Reference proteome</keyword>
<keyword evidence="2" id="KW-0732">Signal</keyword>
<evidence type="ECO:0000313" key="3">
    <source>
        <dbReference type="EMBL" id="CAD5210286.1"/>
    </source>
</evidence>
<dbReference type="OrthoDB" id="5876856at2759"/>
<dbReference type="EMBL" id="CAJFCV020000001">
    <property type="protein sequence ID" value="CAG9086100.1"/>
    <property type="molecule type" value="Genomic_DNA"/>
</dbReference>
<reference evidence="6" key="1">
    <citation type="submission" date="2016-11" db="UniProtKB">
        <authorList>
            <consortium name="WormBaseParasite"/>
        </authorList>
    </citation>
    <scope>IDENTIFICATION</scope>
</reference>
<proteinExistence type="predicted"/>
<feature type="chain" id="PRO_5036308746" evidence="2">
    <location>
        <begin position="24"/>
        <end position="313"/>
    </location>
</feature>
<dbReference type="PANTHER" id="PTHR31936:SF2">
    <property type="entry name" value="FLO11 DOMAIN-CONTAINING PROTEIN"/>
    <property type="match status" value="1"/>
</dbReference>
<dbReference type="EMBL" id="CAJFDI010000001">
    <property type="protein sequence ID" value="CAD5210286.1"/>
    <property type="molecule type" value="Genomic_DNA"/>
</dbReference>
<evidence type="ECO:0000256" key="1">
    <source>
        <dbReference type="SAM" id="MobiDB-lite"/>
    </source>
</evidence>
<gene>
    <name evidence="3" type="ORF">BXYJ_LOCUS1859</name>
</gene>
<dbReference type="Proteomes" id="UP000095284">
    <property type="component" value="Unplaced"/>
</dbReference>
<feature type="region of interest" description="Disordered" evidence="1">
    <location>
        <begin position="139"/>
        <end position="198"/>
    </location>
</feature>
<dbReference type="PROSITE" id="PS50092">
    <property type="entry name" value="TSP1"/>
    <property type="match status" value="1"/>
</dbReference>
<dbReference type="PANTHER" id="PTHR31936">
    <property type="entry name" value="PROTEIN CBG18744"/>
    <property type="match status" value="1"/>
</dbReference>
<dbReference type="InterPro" id="IPR000884">
    <property type="entry name" value="TSP1_rpt"/>
</dbReference>
<accession>A0A1I7S906</accession>
<dbReference type="InterPro" id="IPR036383">
    <property type="entry name" value="TSP1_rpt_sf"/>
</dbReference>
<feature type="region of interest" description="Disordered" evidence="1">
    <location>
        <begin position="74"/>
        <end position="103"/>
    </location>
</feature>
<evidence type="ECO:0000256" key="2">
    <source>
        <dbReference type="SAM" id="SignalP"/>
    </source>
</evidence>
<evidence type="ECO:0000313" key="4">
    <source>
        <dbReference type="Proteomes" id="UP000095284"/>
    </source>
</evidence>
<dbReference type="Gene3D" id="2.20.100.10">
    <property type="entry name" value="Thrombospondin type-1 (TSP1) repeat"/>
    <property type="match status" value="1"/>
</dbReference>
<evidence type="ECO:0000313" key="6">
    <source>
        <dbReference type="WBParaSite" id="BXY_0950100.1"/>
    </source>
</evidence>
<reference evidence="3" key="2">
    <citation type="submission" date="2020-09" db="EMBL/GenBank/DDBJ databases">
        <authorList>
            <person name="Kikuchi T."/>
        </authorList>
    </citation>
    <scope>NUCLEOTIDE SEQUENCE</scope>
    <source>
        <strain evidence="3">Ka4C1</strain>
    </source>
</reference>
<dbReference type="WBParaSite" id="BXY_0950100.1">
    <property type="protein sequence ID" value="BXY_0950100.1"/>
    <property type="gene ID" value="BXY_0950100"/>
</dbReference>
<sequence>MSRFAMVIALSLFLLLYSVTVMGQMEAGMAGEMAYGILNTVYALNTDRVRKIKPYFDWGRHHAVTNGLNVLKSSTQPTTTETRTTTAPVSTTRTTSSASTTHTATLESVVRSTTNLFPLTSPAPLSTSTTSAPVIPTKWTHKHRTHRPRGPKNTKGLKTGNLKKNKRIRVDEEEDKSPKETTEAIQTTTELSHEDLDKDVTLGEETTSQGSVTNDPICNGEGEWSEWGDMGKCSEECGACGVVQRFRKCLSFKNGTGCPCSGNYKTVRPCNVQTCKFPKPSCCPPYDLMYKHEKFWCGPQEEDVLNDALKEIK</sequence>
<dbReference type="SMART" id="SM00209">
    <property type="entry name" value="TSP1"/>
    <property type="match status" value="1"/>
</dbReference>
<organism evidence="4 6">
    <name type="scientific">Bursaphelenchus xylophilus</name>
    <name type="common">Pinewood nematode worm</name>
    <name type="synonym">Aphelenchoides xylophilus</name>
    <dbReference type="NCBI Taxonomy" id="6326"/>
    <lineage>
        <taxon>Eukaryota</taxon>
        <taxon>Metazoa</taxon>
        <taxon>Ecdysozoa</taxon>
        <taxon>Nematoda</taxon>
        <taxon>Chromadorea</taxon>
        <taxon>Rhabditida</taxon>
        <taxon>Tylenchina</taxon>
        <taxon>Tylenchomorpha</taxon>
        <taxon>Aphelenchoidea</taxon>
        <taxon>Aphelenchoididae</taxon>
        <taxon>Bursaphelenchus</taxon>
    </lineage>
</organism>
<feature type="compositionally biased region" description="Basic residues" evidence="1">
    <location>
        <begin position="139"/>
        <end position="152"/>
    </location>
</feature>
<evidence type="ECO:0000313" key="5">
    <source>
        <dbReference type="Proteomes" id="UP000659654"/>
    </source>
</evidence>
<protein>
    <submittedName>
        <fullName evidence="3">(pine wood nematode) hypothetical protein</fullName>
    </submittedName>
</protein>